<dbReference type="SUPFAM" id="SSF55874">
    <property type="entry name" value="ATPase domain of HSP90 chaperone/DNA topoisomerase II/histidine kinase"/>
    <property type="match status" value="1"/>
</dbReference>
<protein>
    <submittedName>
        <fullName evidence="3">Two-component system, AgrA family, sensor histidine kinase AgrC</fullName>
    </submittedName>
</protein>
<dbReference type="OrthoDB" id="1656061at2"/>
<dbReference type="Pfam" id="PF14501">
    <property type="entry name" value="HATPase_c_5"/>
    <property type="match status" value="1"/>
</dbReference>
<dbReference type="AlphaFoldDB" id="A0A1G8RLL6"/>
<keyword evidence="1" id="KW-1133">Transmembrane helix</keyword>
<accession>A0A1G8RLL6</accession>
<feature type="transmembrane region" description="Helical" evidence="1">
    <location>
        <begin position="5"/>
        <end position="20"/>
    </location>
</feature>
<dbReference type="EMBL" id="FNED01000013">
    <property type="protein sequence ID" value="SDJ17877.1"/>
    <property type="molecule type" value="Genomic_DNA"/>
</dbReference>
<keyword evidence="1" id="KW-0812">Transmembrane</keyword>
<keyword evidence="3" id="KW-0418">Kinase</keyword>
<proteinExistence type="predicted"/>
<name>A0A1G8RLL6_ANEMI</name>
<feature type="transmembrane region" description="Helical" evidence="1">
    <location>
        <begin position="132"/>
        <end position="152"/>
    </location>
</feature>
<dbReference type="GeneID" id="42305733"/>
<sequence>MDISIAWIVILFFLLLYMRTKDMVASLLFGVLNYVNFLFALQISHIVWEDMLNIRNPMIEQVFLFIFIGVMAYLIGKLFSDGAKRDGRSVQHVFSLRQRIFISFGNMCMMMGGIYLSLIFYRDVSDVQGTLLHSLLLAIYIAVIFFSHRLYVNTFRKEMEKQQMEQELGQLEEYAASLEDVLHDMRTFKHDYANILSTLQGFIEDEKYSELKSYFYHDVCAYSEQLHHMNTRLSLLGHVKIAPLKGILSSKILKAQTERVDVFIDIAEDVHVVEISTLDLCRIMGILLDNAIEAALDTPKPRLDLGIVSVKDSTLFIVKNSCSEHVPPIYKMFEYGFSTKGDKRGIGLSTVQELIDHKYSNVILNTEIDPVTHTFIQELKIKRVCSS</sequence>
<dbReference type="GO" id="GO:0042802">
    <property type="term" value="F:identical protein binding"/>
    <property type="evidence" value="ECO:0007669"/>
    <property type="project" value="TreeGrafter"/>
</dbReference>
<reference evidence="3 4" key="1">
    <citation type="submission" date="2016-10" db="EMBL/GenBank/DDBJ databases">
        <authorList>
            <person name="de Groot N.N."/>
        </authorList>
    </citation>
    <scope>NUCLEOTIDE SEQUENCE [LARGE SCALE GENOMIC DNA]</scope>
    <source>
        <strain evidence="3 4">DSM 2895</strain>
    </source>
</reference>
<dbReference type="Gene3D" id="3.30.565.10">
    <property type="entry name" value="Histidine kinase-like ATPase, C-terminal domain"/>
    <property type="match status" value="1"/>
</dbReference>
<dbReference type="RefSeq" id="WP_052520445.1">
    <property type="nucleotide sequence ID" value="NZ_BJOA01000183.1"/>
</dbReference>
<feature type="domain" description="Sensor histidine kinase NatK-like C-terminal" evidence="2">
    <location>
        <begin position="277"/>
        <end position="381"/>
    </location>
</feature>
<gene>
    <name evidence="3" type="ORF">SAMN04487909_11348</name>
</gene>
<evidence type="ECO:0000313" key="4">
    <source>
        <dbReference type="Proteomes" id="UP000182836"/>
    </source>
</evidence>
<feature type="transmembrane region" description="Helical" evidence="1">
    <location>
        <begin position="59"/>
        <end position="79"/>
    </location>
</feature>
<keyword evidence="3" id="KW-0808">Transferase</keyword>
<evidence type="ECO:0000313" key="3">
    <source>
        <dbReference type="EMBL" id="SDJ17877.1"/>
    </source>
</evidence>
<evidence type="ECO:0000259" key="2">
    <source>
        <dbReference type="Pfam" id="PF14501"/>
    </source>
</evidence>
<feature type="transmembrane region" description="Helical" evidence="1">
    <location>
        <begin position="27"/>
        <end position="47"/>
    </location>
</feature>
<dbReference type="InterPro" id="IPR036890">
    <property type="entry name" value="HATPase_C_sf"/>
</dbReference>
<keyword evidence="1" id="KW-0472">Membrane</keyword>
<organism evidence="3 4">
    <name type="scientific">Aneurinibacillus migulanus</name>
    <name type="common">Bacillus migulanus</name>
    <dbReference type="NCBI Taxonomy" id="47500"/>
    <lineage>
        <taxon>Bacteria</taxon>
        <taxon>Bacillati</taxon>
        <taxon>Bacillota</taxon>
        <taxon>Bacilli</taxon>
        <taxon>Bacillales</taxon>
        <taxon>Paenibacillaceae</taxon>
        <taxon>Aneurinibacillus group</taxon>
        <taxon>Aneurinibacillus</taxon>
    </lineage>
</organism>
<dbReference type="PANTHER" id="PTHR40448">
    <property type="entry name" value="TWO-COMPONENT SENSOR HISTIDINE KINASE"/>
    <property type="match status" value="1"/>
</dbReference>
<dbReference type="PANTHER" id="PTHR40448:SF1">
    <property type="entry name" value="TWO-COMPONENT SENSOR HISTIDINE KINASE"/>
    <property type="match status" value="1"/>
</dbReference>
<evidence type="ECO:0000256" key="1">
    <source>
        <dbReference type="SAM" id="Phobius"/>
    </source>
</evidence>
<feature type="transmembrane region" description="Helical" evidence="1">
    <location>
        <begin position="100"/>
        <end position="120"/>
    </location>
</feature>
<dbReference type="InterPro" id="IPR032834">
    <property type="entry name" value="NatK-like_C"/>
</dbReference>
<dbReference type="GO" id="GO:0016301">
    <property type="term" value="F:kinase activity"/>
    <property type="evidence" value="ECO:0007669"/>
    <property type="project" value="UniProtKB-KW"/>
</dbReference>
<dbReference type="CDD" id="cd16935">
    <property type="entry name" value="HATPase_AgrC-ComD-like"/>
    <property type="match status" value="1"/>
</dbReference>
<dbReference type="Proteomes" id="UP000182836">
    <property type="component" value="Unassembled WGS sequence"/>
</dbReference>